<organism evidence="3 5">
    <name type="scientific">Paracoccus thiocyanatus</name>
    <dbReference type="NCBI Taxonomy" id="34006"/>
    <lineage>
        <taxon>Bacteria</taxon>
        <taxon>Pseudomonadati</taxon>
        <taxon>Pseudomonadota</taxon>
        <taxon>Alphaproteobacteria</taxon>
        <taxon>Rhodobacterales</taxon>
        <taxon>Paracoccaceae</taxon>
        <taxon>Paracoccus</taxon>
    </lineage>
</organism>
<keyword evidence="4" id="KW-1185">Reference proteome</keyword>
<protein>
    <submittedName>
        <fullName evidence="3">Hpr(Ser) kinase/phosphatase</fullName>
    </submittedName>
    <submittedName>
        <fullName evidence="2">Serine kinase</fullName>
    </submittedName>
</protein>
<dbReference type="CDD" id="cd01918">
    <property type="entry name" value="HprK_C"/>
    <property type="match status" value="1"/>
</dbReference>
<dbReference type="Proteomes" id="UP000256679">
    <property type="component" value="Unassembled WGS sequence"/>
</dbReference>
<dbReference type="InterPro" id="IPR011104">
    <property type="entry name" value="Hpr_kin/Pase_C"/>
</dbReference>
<reference evidence="2 4" key="2">
    <citation type="submission" date="2018-05" db="EMBL/GenBank/DDBJ databases">
        <title>Whole genome sequencing of Paracoccus thiocyanatus SST.</title>
        <authorList>
            <person name="Ghosh W."/>
            <person name="Rameez M.J."/>
            <person name="Roy C."/>
        </authorList>
    </citation>
    <scope>NUCLEOTIDE SEQUENCE [LARGE SCALE GENOMIC DNA]</scope>
    <source>
        <strain evidence="2 4">SST</strain>
    </source>
</reference>
<dbReference type="SUPFAM" id="SSF53795">
    <property type="entry name" value="PEP carboxykinase-like"/>
    <property type="match status" value="1"/>
</dbReference>
<dbReference type="GO" id="GO:0005524">
    <property type="term" value="F:ATP binding"/>
    <property type="evidence" value="ECO:0007669"/>
    <property type="project" value="InterPro"/>
</dbReference>
<evidence type="ECO:0000259" key="1">
    <source>
        <dbReference type="Pfam" id="PF07475"/>
    </source>
</evidence>
<feature type="domain" description="HPr kinase/phosphorylase C-terminal" evidence="1">
    <location>
        <begin position="3"/>
        <end position="76"/>
    </location>
</feature>
<dbReference type="GO" id="GO:0006109">
    <property type="term" value="P:regulation of carbohydrate metabolic process"/>
    <property type="evidence" value="ECO:0007669"/>
    <property type="project" value="InterPro"/>
</dbReference>
<dbReference type="InterPro" id="IPR027417">
    <property type="entry name" value="P-loop_NTPase"/>
</dbReference>
<dbReference type="RefSeq" id="WP_115755110.1">
    <property type="nucleotide sequence ID" value="NZ_FTMK01000003.1"/>
</dbReference>
<dbReference type="OrthoDB" id="8326226at2"/>
<dbReference type="Gene3D" id="3.40.50.300">
    <property type="entry name" value="P-loop containing nucleotide triphosphate hydrolases"/>
    <property type="match status" value="1"/>
</dbReference>
<accession>A0A1N6PNW6</accession>
<evidence type="ECO:0000313" key="3">
    <source>
        <dbReference type="EMBL" id="SIQ06011.1"/>
    </source>
</evidence>
<name>A0A1N6PNW6_9RHOB</name>
<evidence type="ECO:0000313" key="4">
    <source>
        <dbReference type="Proteomes" id="UP000256679"/>
    </source>
</evidence>
<keyword evidence="3" id="KW-0418">Kinase</keyword>
<evidence type="ECO:0000313" key="5">
    <source>
        <dbReference type="Proteomes" id="UP000323956"/>
    </source>
</evidence>
<proteinExistence type="predicted"/>
<dbReference type="AlphaFoldDB" id="A0A1N6PNW6"/>
<dbReference type="Pfam" id="PF07475">
    <property type="entry name" value="Hpr_kinase_C"/>
    <property type="match status" value="1"/>
</dbReference>
<dbReference type="GO" id="GO:0000155">
    <property type="term" value="F:phosphorelay sensor kinase activity"/>
    <property type="evidence" value="ECO:0007669"/>
    <property type="project" value="InterPro"/>
</dbReference>
<dbReference type="EMBL" id="QFCQ01000019">
    <property type="protein sequence ID" value="RDW13926.1"/>
    <property type="molecule type" value="Genomic_DNA"/>
</dbReference>
<keyword evidence="3" id="KW-0808">Transferase</keyword>
<dbReference type="Proteomes" id="UP000323956">
    <property type="component" value="Unassembled WGS sequence"/>
</dbReference>
<gene>
    <name evidence="2" type="ORF">DIE28_05610</name>
    <name evidence="3" type="ORF">SAMN05421641_10397</name>
</gene>
<dbReference type="EMBL" id="FTMK01000003">
    <property type="protein sequence ID" value="SIQ06011.1"/>
    <property type="molecule type" value="Genomic_DNA"/>
</dbReference>
<sequence length="142" mass="14590">MILHASCVAVGRRGLLILGPSGAGKSGLALELMAFGAALVADDRTVLRAEAGRIIADAPPSIRGLIEARGAGILHARPHGPVDLALAVDLGRPEPQRLPPDRRLELLGLSLPLVLGAGAGHLAPILLQYLVAGRADGDMGER</sequence>
<evidence type="ECO:0000313" key="2">
    <source>
        <dbReference type="EMBL" id="RDW13926.1"/>
    </source>
</evidence>
<reference evidence="3 5" key="1">
    <citation type="submission" date="2017-01" db="EMBL/GenBank/DDBJ databases">
        <authorList>
            <person name="Varghese N."/>
            <person name="Submissions S."/>
        </authorList>
    </citation>
    <scope>NUCLEOTIDE SEQUENCE [LARGE SCALE GENOMIC DNA]</scope>
    <source>
        <strain evidence="3 5">ATCC 700171</strain>
    </source>
</reference>